<dbReference type="Pfam" id="PF01136">
    <property type="entry name" value="Peptidase_U32"/>
    <property type="match status" value="1"/>
</dbReference>
<dbReference type="PANTHER" id="PTHR30217">
    <property type="entry name" value="PEPTIDASE U32 FAMILY"/>
    <property type="match status" value="1"/>
</dbReference>
<proteinExistence type="predicted"/>
<reference evidence="2 3" key="1">
    <citation type="submission" date="2020-05" db="EMBL/GenBank/DDBJ databases">
        <title>Distinct polysaccharide utilization as determinants for interspecies competition between intestinal Prevotella spp.</title>
        <authorList>
            <person name="Galvez E.J.C."/>
            <person name="Iljazovic A."/>
            <person name="Strowig T."/>
        </authorList>
    </citation>
    <scope>NUCLEOTIDE SEQUENCE [LARGE SCALE GENOMIC DNA]</scope>
    <source>
        <strain evidence="2 3">PMUR</strain>
    </source>
</reference>
<dbReference type="RefSeq" id="WP_172277286.1">
    <property type="nucleotide sequence ID" value="NZ_CASGMU010000020.1"/>
</dbReference>
<gene>
    <name evidence="2" type="ORF">HPS56_12615</name>
</gene>
<protein>
    <submittedName>
        <fullName evidence="2">U32 family peptidase</fullName>
    </submittedName>
</protein>
<dbReference type="EMBL" id="JABKKF010000017">
    <property type="protein sequence ID" value="NPD93162.1"/>
    <property type="molecule type" value="Genomic_DNA"/>
</dbReference>
<dbReference type="Pfam" id="PF12392">
    <property type="entry name" value="DUF3656"/>
    <property type="match status" value="1"/>
</dbReference>
<sequence length="624" mass="70239">MKELELLAPAKNKECGKAAIDHGADAVYIGAHRFGARAAAGNSIDDIRELCEYAHMFKAKVYVTVNTIIYDNELEATRQMLAGLEEAGVDAVLVQDMAVAAMLKGSRMALHASTQTDNRSAEKVAWLQSLGFKRVVLARELSANEIYEIHKAVPDVELEVFVHGALCVSYSGLCYASQYCFNRSANRGECAQFCRLSFNLEDSKGNILEHDRHLLSLRDMNRINNLEQLVEAGAVSFKIEGRLKDIGYVKNVTAAYSQQLDSIISRNPEKYRRASLGRCNYSFNPDLRKTFNRGFTNYFINGRKPDIASWDTPKAIGEYVGTVKEIRGGTFTVAGTKYFANGDGLCFINDSHTLEGFRINKVENNRLHPLKMPSNLRRGTALYRNNDREFERILSKQSSVRKIEVQMKLYETENGIALTMTIPGIHTVTVHEQLEHQTAMRQQNENISRQLQKLGGSIFECRNIDIQEDFNLFVPGSILSSLRRKATAAMEELCAGKEKRQGSVSEKSAAIVPAIKKTCNTGHSAFPGYGRNTYMHNISNTMAQRFYAGIGLDSPQPAFEKRQTDKACLMQCRYCIRHTMGYCMKNGGKKPYWEEPLYLVSADKRRFKLEFDCAKCQMNIIAEK</sequence>
<comment type="caution">
    <text evidence="2">The sequence shown here is derived from an EMBL/GenBank/DDBJ whole genome shotgun (WGS) entry which is preliminary data.</text>
</comment>
<dbReference type="PANTHER" id="PTHR30217:SF10">
    <property type="entry name" value="23S RRNA 5-HYDROXYCYTIDINE C2501 SYNTHASE"/>
    <property type="match status" value="1"/>
</dbReference>
<keyword evidence="3" id="KW-1185">Reference proteome</keyword>
<dbReference type="InterPro" id="IPR020988">
    <property type="entry name" value="Pept_U32_collagenase"/>
</dbReference>
<feature type="domain" description="Peptidase U32 collagenase" evidence="1">
    <location>
        <begin position="382"/>
        <end position="493"/>
    </location>
</feature>
<evidence type="ECO:0000313" key="3">
    <source>
        <dbReference type="Proteomes" id="UP000714420"/>
    </source>
</evidence>
<dbReference type="InterPro" id="IPR051454">
    <property type="entry name" value="RNA/ubiquinone_mod_enzymes"/>
</dbReference>
<name>A0ABX2ASD4_9BACT</name>
<evidence type="ECO:0000259" key="1">
    <source>
        <dbReference type="Pfam" id="PF12392"/>
    </source>
</evidence>
<organism evidence="2 3">
    <name type="scientific">Xylanibacter muris</name>
    <dbReference type="NCBI Taxonomy" id="2736290"/>
    <lineage>
        <taxon>Bacteria</taxon>
        <taxon>Pseudomonadati</taxon>
        <taxon>Bacteroidota</taxon>
        <taxon>Bacteroidia</taxon>
        <taxon>Bacteroidales</taxon>
        <taxon>Prevotellaceae</taxon>
        <taxon>Xylanibacter</taxon>
    </lineage>
</organism>
<accession>A0ABX2ASD4</accession>
<evidence type="ECO:0000313" key="2">
    <source>
        <dbReference type="EMBL" id="NPD93162.1"/>
    </source>
</evidence>
<dbReference type="InterPro" id="IPR001539">
    <property type="entry name" value="Peptidase_U32"/>
</dbReference>
<dbReference type="Proteomes" id="UP000714420">
    <property type="component" value="Unassembled WGS sequence"/>
</dbReference>